<dbReference type="KEGG" id="cok:COCCU_00430"/>
<keyword evidence="2" id="KW-1185">Reference proteome</keyword>
<dbReference type="RefSeq" id="WP_156229665.1">
    <property type="nucleotide sequence ID" value="NZ_CP046455.1"/>
</dbReference>
<dbReference type="Proteomes" id="UP000424462">
    <property type="component" value="Chromosome"/>
</dbReference>
<dbReference type="PANTHER" id="PTHR35145:SF1">
    <property type="entry name" value="CYTOPLASMIC PROTEIN"/>
    <property type="match status" value="1"/>
</dbReference>
<dbReference type="EMBL" id="CP046455">
    <property type="protein sequence ID" value="QGU06054.1"/>
    <property type="molecule type" value="Genomic_DNA"/>
</dbReference>
<dbReference type="AlphaFoldDB" id="A0A6B8VXI6"/>
<dbReference type="InterPro" id="IPR007351">
    <property type="entry name" value="YjbR"/>
</dbReference>
<dbReference type="SUPFAM" id="SSF142906">
    <property type="entry name" value="YjbR-like"/>
    <property type="match status" value="1"/>
</dbReference>
<gene>
    <name evidence="1" type="ORF">COCCU_00430</name>
</gene>
<evidence type="ECO:0000313" key="2">
    <source>
        <dbReference type="Proteomes" id="UP000424462"/>
    </source>
</evidence>
<protein>
    <recommendedName>
        <fullName evidence="3">MmcQ/YjbR family DNA-binding protein</fullName>
    </recommendedName>
</protein>
<dbReference type="PANTHER" id="PTHR35145">
    <property type="entry name" value="CYTOPLASMIC PROTEIN-RELATED"/>
    <property type="match status" value="1"/>
</dbReference>
<name>A0A6B8VXI6_9CORY</name>
<evidence type="ECO:0008006" key="3">
    <source>
        <dbReference type="Google" id="ProtNLM"/>
    </source>
</evidence>
<organism evidence="1 2">
    <name type="scientific">Corynebacterium occultum</name>
    <dbReference type="NCBI Taxonomy" id="2675219"/>
    <lineage>
        <taxon>Bacteria</taxon>
        <taxon>Bacillati</taxon>
        <taxon>Actinomycetota</taxon>
        <taxon>Actinomycetes</taxon>
        <taxon>Mycobacteriales</taxon>
        <taxon>Corynebacteriaceae</taxon>
        <taxon>Corynebacterium</taxon>
    </lineage>
</organism>
<sequence length="135" mass="15054">MKSGKKLQKAARKEAEKLPGVQVAHPFGPDYETYQVAGKIFLLLARVPRESAGQGIDENLRGKRALILKSDPLDAETLRGKYPEIGPGYHMNKKHWLTVVNGESIKKKLVQELVVDSYRLVVETLPKAEQPGKHS</sequence>
<dbReference type="Pfam" id="PF04237">
    <property type="entry name" value="YjbR"/>
    <property type="match status" value="1"/>
</dbReference>
<reference evidence="1 2" key="1">
    <citation type="submission" date="2019-11" db="EMBL/GenBank/DDBJ databases">
        <title>Complete genome sequence of Corynebacterium kalinowskii 1959, a novel Corynebacterium species isolated from soil of a small paddock in Vilsendorf, Germany.</title>
        <authorList>
            <person name="Schaffert L."/>
            <person name="Ruwe M."/>
            <person name="Milse J."/>
            <person name="Hanuschka K."/>
            <person name="Ortseifen V."/>
            <person name="Droste J."/>
            <person name="Brandt D."/>
            <person name="Schlueter L."/>
            <person name="Kutter Y."/>
            <person name="Vinke S."/>
            <person name="Viehoefer P."/>
            <person name="Jacob L."/>
            <person name="Luebke N.-C."/>
            <person name="Schulte-Berndt E."/>
            <person name="Hain C."/>
            <person name="Linder M."/>
            <person name="Schmidt P."/>
            <person name="Wollenschlaeger L."/>
            <person name="Luttermann T."/>
            <person name="Thieme E."/>
            <person name="Hassa J."/>
            <person name="Haak M."/>
            <person name="Wittchen M."/>
            <person name="Mentz A."/>
            <person name="Persicke M."/>
            <person name="Busche T."/>
            <person name="Ruckert C."/>
        </authorList>
    </citation>
    <scope>NUCLEOTIDE SEQUENCE [LARGE SCALE GENOMIC DNA]</scope>
    <source>
        <strain evidence="1 2">2039</strain>
    </source>
</reference>
<dbReference type="InterPro" id="IPR058532">
    <property type="entry name" value="YjbR/MT2646/Rv2570-like"/>
</dbReference>
<dbReference type="Gene3D" id="3.90.1150.30">
    <property type="match status" value="1"/>
</dbReference>
<proteinExistence type="predicted"/>
<accession>A0A6B8VXI6</accession>
<dbReference type="InterPro" id="IPR038056">
    <property type="entry name" value="YjbR-like_sf"/>
</dbReference>
<evidence type="ECO:0000313" key="1">
    <source>
        <dbReference type="EMBL" id="QGU06054.1"/>
    </source>
</evidence>